<dbReference type="GO" id="GO:0016628">
    <property type="term" value="F:oxidoreductase activity, acting on the CH-CH group of donors, NAD or NADP as acceptor"/>
    <property type="evidence" value="ECO:0007669"/>
    <property type="project" value="InterPro"/>
</dbReference>
<name>A0A6S6P4Y6_9MYCO</name>
<dbReference type="PIRSF" id="PIRSF000124">
    <property type="entry name" value="UDPglc_GDPman_dh"/>
    <property type="match status" value="1"/>
</dbReference>
<dbReference type="Pfam" id="PF03721">
    <property type="entry name" value="UDPG_MGDP_dh_N"/>
    <property type="match status" value="1"/>
</dbReference>
<dbReference type="AlphaFoldDB" id="A0A6S6P4Y6"/>
<evidence type="ECO:0000313" key="7">
    <source>
        <dbReference type="Proteomes" id="UP000515734"/>
    </source>
</evidence>
<dbReference type="GO" id="GO:0000271">
    <property type="term" value="P:polysaccharide biosynthetic process"/>
    <property type="evidence" value="ECO:0007669"/>
    <property type="project" value="InterPro"/>
</dbReference>
<protein>
    <submittedName>
        <fullName evidence="6">NDP-sugar dehydrogenase</fullName>
    </submittedName>
</protein>
<dbReference type="Gene3D" id="3.40.50.720">
    <property type="entry name" value="NAD(P)-binding Rossmann-like Domain"/>
    <property type="match status" value="2"/>
</dbReference>
<dbReference type="InterPro" id="IPR036291">
    <property type="entry name" value="NAD(P)-bd_dom_sf"/>
</dbReference>
<sequence>MRARAAALQETNVGRPPRLVVDGLKTSWRGEMEDDKLYDVGIVGLGYVGLTLGTVLAEAGNSVVGIEKRADVVDLTNRGIPHFSEAGLSDALARVTTSGRLTAAQQFNSKAACRTYIITVGTPLSSDGKVRLDMIEAATRQVAENMADGALVILRSTVQVETTRKIVAPILAATGKRFDIAMCPERTLEGRALQELRELPQIIGAEDTAGSDRAAAVFQRLTSSIVKVSSPEAAEIVKLVDNTFRDVQFAFANEVARLCEAFGVNAHEVISSGKLGYPRTNVALPGLVGGPCLEKDPHILLQSARTRGLHLEITAAGRLVNERQPSETVDFITEEIARRRLPAPLRVRVIGMAFKGVPATDDLRGSMSIKVLDALKKAHPEAEIGLFDPVIASSVLADSFPDEKIFSRFGEAVSGASVVVIANNHPAFGAISPRTMSEFIAPGGFVFDYWNHFSHLPTSELGDSYFAVGHTESAVK</sequence>
<comment type="similarity">
    <text evidence="1 4">Belongs to the UDP-glucose/GDP-mannose dehydrogenase family.</text>
</comment>
<proteinExistence type="inferred from homology"/>
<gene>
    <name evidence="6" type="ORF">NIIDNTM18_10080</name>
</gene>
<keyword evidence="2" id="KW-0560">Oxidoreductase</keyword>
<dbReference type="GO" id="GO:0051287">
    <property type="term" value="F:NAD binding"/>
    <property type="evidence" value="ECO:0007669"/>
    <property type="project" value="InterPro"/>
</dbReference>
<dbReference type="SUPFAM" id="SSF51735">
    <property type="entry name" value="NAD(P)-binding Rossmann-fold domains"/>
    <property type="match status" value="1"/>
</dbReference>
<evidence type="ECO:0000256" key="4">
    <source>
        <dbReference type="PIRNR" id="PIRNR000124"/>
    </source>
</evidence>
<dbReference type="InterPro" id="IPR017476">
    <property type="entry name" value="UDP-Glc/GDP-Man"/>
</dbReference>
<dbReference type="GO" id="GO:0016616">
    <property type="term" value="F:oxidoreductase activity, acting on the CH-OH group of donors, NAD or NADP as acceptor"/>
    <property type="evidence" value="ECO:0007669"/>
    <property type="project" value="InterPro"/>
</dbReference>
<reference evidence="6 7" key="1">
    <citation type="submission" date="2020-07" db="EMBL/GenBank/DDBJ databases">
        <title>Complete genome sequence of Mycolicibacterium litorale like strain isolated from cardiac implantable electronic device infection.</title>
        <authorList>
            <person name="Fukano H."/>
            <person name="Miyama H."/>
            <person name="Hoshino Y."/>
        </authorList>
    </citation>
    <scope>NUCLEOTIDE SEQUENCE [LARGE SCALE GENOMIC DNA]</scope>
    <source>
        <strain evidence="6 7">NIIDNTM18</strain>
    </source>
</reference>
<accession>A0A6S6P4Y6</accession>
<evidence type="ECO:0000256" key="2">
    <source>
        <dbReference type="ARBA" id="ARBA00023002"/>
    </source>
</evidence>
<dbReference type="Pfam" id="PF00984">
    <property type="entry name" value="UDPG_MGDP_dh"/>
    <property type="match status" value="1"/>
</dbReference>
<dbReference type="SUPFAM" id="SSF52413">
    <property type="entry name" value="UDP-glucose/GDP-mannose dehydrogenase C-terminal domain"/>
    <property type="match status" value="1"/>
</dbReference>
<dbReference type="PANTHER" id="PTHR43491:SF2">
    <property type="entry name" value="UDP-N-ACETYL-D-MANNOSAMINE DEHYDROGENASE"/>
    <property type="match status" value="1"/>
</dbReference>
<dbReference type="InterPro" id="IPR036220">
    <property type="entry name" value="UDP-Glc/GDP-Man_DH_C_sf"/>
</dbReference>
<dbReference type="SMART" id="SM00984">
    <property type="entry name" value="UDPG_MGDP_dh_C"/>
    <property type="match status" value="1"/>
</dbReference>
<feature type="domain" description="UDP-glucose/GDP-mannose dehydrogenase C-terminal" evidence="5">
    <location>
        <begin position="348"/>
        <end position="455"/>
    </location>
</feature>
<keyword evidence="3" id="KW-0520">NAD</keyword>
<organism evidence="6 7">
    <name type="scientific">Mycolicibacterium litorale</name>
    <dbReference type="NCBI Taxonomy" id="758802"/>
    <lineage>
        <taxon>Bacteria</taxon>
        <taxon>Bacillati</taxon>
        <taxon>Actinomycetota</taxon>
        <taxon>Actinomycetes</taxon>
        <taxon>Mycobacteriales</taxon>
        <taxon>Mycobacteriaceae</taxon>
        <taxon>Mycolicibacterium</taxon>
    </lineage>
</organism>
<evidence type="ECO:0000256" key="3">
    <source>
        <dbReference type="ARBA" id="ARBA00023027"/>
    </source>
</evidence>
<dbReference type="NCBIfam" id="TIGR03026">
    <property type="entry name" value="NDP-sugDHase"/>
    <property type="match status" value="1"/>
</dbReference>
<dbReference type="EMBL" id="AP023287">
    <property type="protein sequence ID" value="BCI51730.1"/>
    <property type="molecule type" value="Genomic_DNA"/>
</dbReference>
<evidence type="ECO:0000259" key="5">
    <source>
        <dbReference type="SMART" id="SM00984"/>
    </source>
</evidence>
<dbReference type="InterPro" id="IPR028359">
    <property type="entry name" value="UDP_ManNAc/GlcNAc_DH"/>
</dbReference>
<dbReference type="Proteomes" id="UP000515734">
    <property type="component" value="Chromosome"/>
</dbReference>
<dbReference type="InterPro" id="IPR001732">
    <property type="entry name" value="UDP-Glc/GDP-Man_DH_N"/>
</dbReference>
<dbReference type="InterPro" id="IPR008927">
    <property type="entry name" value="6-PGluconate_DH-like_C_sf"/>
</dbReference>
<dbReference type="Pfam" id="PF03720">
    <property type="entry name" value="UDPG_MGDP_dh_C"/>
    <property type="match status" value="1"/>
</dbReference>
<evidence type="ECO:0000256" key="1">
    <source>
        <dbReference type="ARBA" id="ARBA00006601"/>
    </source>
</evidence>
<dbReference type="PANTHER" id="PTHR43491">
    <property type="entry name" value="UDP-N-ACETYL-D-MANNOSAMINE DEHYDROGENASE"/>
    <property type="match status" value="1"/>
</dbReference>
<evidence type="ECO:0000313" key="6">
    <source>
        <dbReference type="EMBL" id="BCI51730.1"/>
    </source>
</evidence>
<dbReference type="PIRSF" id="PIRSF500136">
    <property type="entry name" value="UDP_ManNAc_DH"/>
    <property type="match status" value="1"/>
</dbReference>
<dbReference type="SUPFAM" id="SSF48179">
    <property type="entry name" value="6-phosphogluconate dehydrogenase C-terminal domain-like"/>
    <property type="match status" value="1"/>
</dbReference>
<dbReference type="InterPro" id="IPR014027">
    <property type="entry name" value="UDP-Glc/GDP-Man_DH_C"/>
</dbReference>
<dbReference type="InterPro" id="IPR014026">
    <property type="entry name" value="UDP-Glc/GDP-Man_DH_dimer"/>
</dbReference>